<keyword evidence="8" id="KW-0732">Signal</keyword>
<keyword evidence="3 6" id="KW-0378">Hydrolase</keyword>
<gene>
    <name evidence="10" type="ORF">PFX98_09835</name>
</gene>
<organism evidence="10 11">
    <name type="scientific">Paucibacter sediminis</name>
    <dbReference type="NCBI Taxonomy" id="3019553"/>
    <lineage>
        <taxon>Bacteria</taxon>
        <taxon>Pseudomonadati</taxon>
        <taxon>Pseudomonadota</taxon>
        <taxon>Betaproteobacteria</taxon>
        <taxon>Burkholderiales</taxon>
        <taxon>Sphaerotilaceae</taxon>
        <taxon>Roseateles</taxon>
    </lineage>
</organism>
<evidence type="ECO:0000256" key="6">
    <source>
        <dbReference type="RuleBase" id="RU000489"/>
    </source>
</evidence>
<protein>
    <recommendedName>
        <fullName evidence="2">chitinase</fullName>
        <ecNumber evidence="2">3.2.1.14</ecNumber>
    </recommendedName>
</protein>
<evidence type="ECO:0000256" key="5">
    <source>
        <dbReference type="ARBA" id="ARBA00023295"/>
    </source>
</evidence>
<accession>A0AA95NF43</accession>
<dbReference type="KEGG" id="pais:PFX98_09835"/>
<evidence type="ECO:0000256" key="8">
    <source>
        <dbReference type="SAM" id="SignalP"/>
    </source>
</evidence>
<dbReference type="InterPro" id="IPR017853">
    <property type="entry name" value="GH"/>
</dbReference>
<dbReference type="PANTHER" id="PTHR11177">
    <property type="entry name" value="CHITINASE"/>
    <property type="match status" value="1"/>
</dbReference>
<evidence type="ECO:0000256" key="3">
    <source>
        <dbReference type="ARBA" id="ARBA00022801"/>
    </source>
</evidence>
<dbReference type="PROSITE" id="PS01095">
    <property type="entry name" value="GH18_1"/>
    <property type="match status" value="1"/>
</dbReference>
<evidence type="ECO:0000256" key="2">
    <source>
        <dbReference type="ARBA" id="ARBA00012729"/>
    </source>
</evidence>
<evidence type="ECO:0000256" key="4">
    <source>
        <dbReference type="ARBA" id="ARBA00023024"/>
    </source>
</evidence>
<keyword evidence="5 6" id="KW-0326">Glycosidase</keyword>
<keyword evidence="4" id="KW-0624">Polysaccharide degradation</keyword>
<comment type="similarity">
    <text evidence="7">Belongs to the glycosyl hydrolase 18 family.</text>
</comment>
<keyword evidence="4" id="KW-0146">Chitin degradation</keyword>
<dbReference type="InterPro" id="IPR029070">
    <property type="entry name" value="Chitinase_insertion_sf"/>
</dbReference>
<dbReference type="SUPFAM" id="SSF51445">
    <property type="entry name" value="(Trans)glycosidases"/>
    <property type="match status" value="1"/>
</dbReference>
<evidence type="ECO:0000313" key="11">
    <source>
        <dbReference type="Proteomes" id="UP001177769"/>
    </source>
</evidence>
<dbReference type="EMBL" id="CP116346">
    <property type="protein sequence ID" value="WIT13902.1"/>
    <property type="molecule type" value="Genomic_DNA"/>
</dbReference>
<reference evidence="10" key="1">
    <citation type="submission" date="2023-01" db="EMBL/GenBank/DDBJ databases">
        <title>Whole genome sequence of Paucibacter sp. S2-9 isolated from pond sediment.</title>
        <authorList>
            <person name="Jung J.Y."/>
        </authorList>
    </citation>
    <scope>NUCLEOTIDE SEQUENCE</scope>
    <source>
        <strain evidence="10">S2-9</strain>
    </source>
</reference>
<dbReference type="PANTHER" id="PTHR11177:SF317">
    <property type="entry name" value="CHITINASE 12-RELATED"/>
    <property type="match status" value="1"/>
</dbReference>
<dbReference type="Gene3D" id="3.20.20.80">
    <property type="entry name" value="Glycosidases"/>
    <property type="match status" value="1"/>
</dbReference>
<feature type="chain" id="PRO_5041704308" description="chitinase" evidence="8">
    <location>
        <begin position="23"/>
        <end position="416"/>
    </location>
</feature>
<dbReference type="Gene3D" id="3.10.50.10">
    <property type="match status" value="1"/>
</dbReference>
<evidence type="ECO:0000259" key="9">
    <source>
        <dbReference type="PROSITE" id="PS51910"/>
    </source>
</evidence>
<keyword evidence="11" id="KW-1185">Reference proteome</keyword>
<dbReference type="InterPro" id="IPR001223">
    <property type="entry name" value="Glyco_hydro18_cat"/>
</dbReference>
<dbReference type="SMART" id="SM00636">
    <property type="entry name" value="Glyco_18"/>
    <property type="match status" value="1"/>
</dbReference>
<dbReference type="GO" id="GO:0005975">
    <property type="term" value="P:carbohydrate metabolic process"/>
    <property type="evidence" value="ECO:0007669"/>
    <property type="project" value="InterPro"/>
</dbReference>
<feature type="domain" description="GH18" evidence="9">
    <location>
        <begin position="43"/>
        <end position="413"/>
    </location>
</feature>
<proteinExistence type="inferred from homology"/>
<dbReference type="InterPro" id="IPR001579">
    <property type="entry name" value="Glyco_hydro_18_chit_AS"/>
</dbReference>
<dbReference type="SUPFAM" id="SSF54556">
    <property type="entry name" value="Chitinase insertion domain"/>
    <property type="match status" value="1"/>
</dbReference>
<evidence type="ECO:0000313" key="10">
    <source>
        <dbReference type="EMBL" id="WIT13902.1"/>
    </source>
</evidence>
<dbReference type="PROSITE" id="PS51910">
    <property type="entry name" value="GH18_2"/>
    <property type="match status" value="1"/>
</dbReference>
<dbReference type="CDD" id="cd06548">
    <property type="entry name" value="GH18_chitinase"/>
    <property type="match status" value="1"/>
</dbReference>
<comment type="catalytic activity">
    <reaction evidence="1">
        <text>Random endo-hydrolysis of N-acetyl-beta-D-glucosaminide (1-&gt;4)-beta-linkages in chitin and chitodextrins.</text>
        <dbReference type="EC" id="3.2.1.14"/>
    </reaction>
</comment>
<evidence type="ECO:0000256" key="7">
    <source>
        <dbReference type="RuleBase" id="RU004453"/>
    </source>
</evidence>
<dbReference type="InterPro" id="IPR011583">
    <property type="entry name" value="Chitinase_II/V-like_cat"/>
</dbReference>
<feature type="signal peptide" evidence="8">
    <location>
        <begin position="1"/>
        <end position="22"/>
    </location>
</feature>
<dbReference type="Pfam" id="PF00704">
    <property type="entry name" value="Glyco_hydro_18"/>
    <property type="match status" value="1"/>
</dbReference>
<sequence>MRRLFLVALAASLSLLAPRTQAQPAAEALFAAKALDFERTSAKVVGAYVANWQPLAQVEAIPTGSLSHILYAFLRLCGPGQLPADAVRCEGRQDFQLASSEVDRRFDAAFARLKTRAPQLKVLASVGGWGGSDPFFHLANDAARRAVFAASVQQFLREHPAFDGVDIDWEHPGGNGAANGVPLGSPADGQGYADLMLDLRRALDRLTAETGRLYLLSTAVNSTQAIVRRVNFRQAAPALDLVFMMTYDFYGGWSSGAGHHSGLRSSAPGADDSLERSVQNLVEAGVPKSKLVAGVAMYGRGFSGVARPVSGAAKAAVYPGADGSAGYREIAQRYLGPRGQGLRGYRALFDAQTQAWSLYHPGLKLWMSYDDPRAVLAKGRFVTEQGLAGLFAWELSQDNGAILNAMNRGLGHLALP</sequence>
<dbReference type="Proteomes" id="UP001177769">
    <property type="component" value="Chromosome"/>
</dbReference>
<name>A0AA95NF43_9BURK</name>
<dbReference type="RefSeq" id="WP_285235022.1">
    <property type="nucleotide sequence ID" value="NZ_CP116346.1"/>
</dbReference>
<dbReference type="InterPro" id="IPR050314">
    <property type="entry name" value="Glycosyl_Hydrlase_18"/>
</dbReference>
<keyword evidence="4" id="KW-0119">Carbohydrate metabolism</keyword>
<dbReference type="GO" id="GO:0008843">
    <property type="term" value="F:endochitinase activity"/>
    <property type="evidence" value="ECO:0007669"/>
    <property type="project" value="UniProtKB-EC"/>
</dbReference>
<dbReference type="GO" id="GO:0006032">
    <property type="term" value="P:chitin catabolic process"/>
    <property type="evidence" value="ECO:0007669"/>
    <property type="project" value="UniProtKB-KW"/>
</dbReference>
<dbReference type="AlphaFoldDB" id="A0AA95NF43"/>
<dbReference type="EC" id="3.2.1.14" evidence="2"/>
<dbReference type="GO" id="GO:0008061">
    <property type="term" value="F:chitin binding"/>
    <property type="evidence" value="ECO:0007669"/>
    <property type="project" value="InterPro"/>
</dbReference>
<evidence type="ECO:0000256" key="1">
    <source>
        <dbReference type="ARBA" id="ARBA00000822"/>
    </source>
</evidence>